<dbReference type="Gene3D" id="2.30.30.380">
    <property type="entry name" value="Zn-finger domain of Sec23/24"/>
    <property type="match status" value="1"/>
</dbReference>
<evidence type="ECO:0008006" key="8">
    <source>
        <dbReference type="Google" id="ProtNLM"/>
    </source>
</evidence>
<evidence type="ECO:0000313" key="7">
    <source>
        <dbReference type="Proteomes" id="UP001470230"/>
    </source>
</evidence>
<dbReference type="Gene3D" id="3.40.50.410">
    <property type="entry name" value="von Willebrand factor, type A domain"/>
    <property type="match status" value="1"/>
</dbReference>
<sequence length="834" mass="93468">MSEYEDVDDEPILNPISQINAIQEANHTPNAPKISQLYDPVNPEISPEDSNPWTSPSLSLYAESNSSSVKSSKTLNVDFFNPNQTKDTLLPLYIRPVSTFFPVSSATRQLTNIPCALIITPGLVDQNRVPITDLSNSSLIRCPRCAAHINPYCDISADGKHWKCAICSNDTIFLSGNVHVANVPKKESSQIYSPLNPKKKEIKTIADLYSQGSSDFRDSLISHEDRLEISSPVVDIIAPQNYNVHKKAGPSFLFIFDLSYNSIAHSFAQIAASSVLSIVNEISDDTYISLITIDDKLTIFDFKKNNRTTYPELEPEILKDELTTHVCKLKDESGCCKNRFISVLKEIQNIKIDISKASKRKVKSGNCIGSAFEVVPHILKDIGGIVMAFIFGTCDVGPRAVSERSKDEMVNENILLHMPKTDKSAFYGGIARLYARSMISLHLFAASKEKEFIDLPVIGIPCGLTGGRCHFFGGFDPLFHFSEIHREIYRTLTTKYFWDATLRLRNSSSLTIGRIHANCQIASQNTISLPVIAAEDSFVFEFALHMHITTDTLPFQFELEWNDDNRRRMIRVFTFSLPVTDDPLRILKHVDESALITVLMKRTISSILSNGVTMAKQFFIEEAVKIICVTSGAPLLSKNGVVSNRQINIRLFPNLKSFSKMAFALIQSSYFSLNFPNGPDGRFSQILQMRSIGIVDLILFIYPRLLTVDNEILPLCKKSLDKYKESLPDPNNYILIVHSCNAIFIWAKSRDVLVNELSSTSDPNVIDHSGVIDVDKITSQKLKDLIHSCWIISRKYLLSFAIYGDDIIESLLIEESLSSGFTYASYIQSLMKKA</sequence>
<dbReference type="SUPFAM" id="SSF81811">
    <property type="entry name" value="Helical domain of Sec23/24"/>
    <property type="match status" value="1"/>
</dbReference>
<dbReference type="Proteomes" id="UP001470230">
    <property type="component" value="Unassembled WGS sequence"/>
</dbReference>
<dbReference type="Gene3D" id="3.40.20.10">
    <property type="entry name" value="Severin"/>
    <property type="match status" value="1"/>
</dbReference>
<evidence type="ECO:0000256" key="2">
    <source>
        <dbReference type="SAM" id="MobiDB-lite"/>
    </source>
</evidence>
<keyword evidence="7" id="KW-1185">Reference proteome</keyword>
<feature type="domain" description="Sec23/Sec24 beta-sandwich" evidence="5">
    <location>
        <begin position="498"/>
        <end position="580"/>
    </location>
</feature>
<gene>
    <name evidence="6" type="ORF">M9Y10_045238</name>
</gene>
<dbReference type="Gene3D" id="1.20.120.730">
    <property type="entry name" value="Sec23/Sec24 helical domain"/>
    <property type="match status" value="1"/>
</dbReference>
<dbReference type="InterPro" id="IPR036175">
    <property type="entry name" value="Sec23/24_helical_dom_sf"/>
</dbReference>
<dbReference type="InterPro" id="IPR050550">
    <property type="entry name" value="SEC23_SEC24_subfamily"/>
</dbReference>
<feature type="domain" description="Sec23/Sec24 trunk" evidence="4">
    <location>
        <begin position="250"/>
        <end position="486"/>
    </location>
</feature>
<protein>
    <recommendedName>
        <fullName evidence="8">Sec23/Sec24 trunk domain containing protein</fullName>
    </recommendedName>
</protein>
<dbReference type="SUPFAM" id="SSF82919">
    <property type="entry name" value="Zn-finger domain of Sec23/24"/>
    <property type="match status" value="1"/>
</dbReference>
<dbReference type="Pfam" id="PF04810">
    <property type="entry name" value="zf-Sec23_Sec24"/>
    <property type="match status" value="1"/>
</dbReference>
<organism evidence="6 7">
    <name type="scientific">Tritrichomonas musculus</name>
    <dbReference type="NCBI Taxonomy" id="1915356"/>
    <lineage>
        <taxon>Eukaryota</taxon>
        <taxon>Metamonada</taxon>
        <taxon>Parabasalia</taxon>
        <taxon>Tritrichomonadida</taxon>
        <taxon>Tritrichomonadidae</taxon>
        <taxon>Tritrichomonas</taxon>
    </lineage>
</organism>
<dbReference type="Gene3D" id="2.60.40.1670">
    <property type="entry name" value="beta-sandwich domain of Sec23/24"/>
    <property type="match status" value="1"/>
</dbReference>
<dbReference type="InterPro" id="IPR036174">
    <property type="entry name" value="Znf_Sec23_Sec24_sf"/>
</dbReference>
<evidence type="ECO:0000259" key="4">
    <source>
        <dbReference type="Pfam" id="PF04811"/>
    </source>
</evidence>
<dbReference type="SUPFAM" id="SSF81995">
    <property type="entry name" value="beta-sandwich domain of Sec23/24"/>
    <property type="match status" value="1"/>
</dbReference>
<name>A0ABR2JUN6_9EUKA</name>
<comment type="caution">
    <text evidence="6">The sequence shown here is derived from an EMBL/GenBank/DDBJ whole genome shotgun (WGS) entry which is preliminary data.</text>
</comment>
<evidence type="ECO:0000256" key="1">
    <source>
        <dbReference type="ARBA" id="ARBA00008334"/>
    </source>
</evidence>
<feature type="domain" description="Zinc finger Sec23/Sec24-type" evidence="3">
    <location>
        <begin position="140"/>
        <end position="171"/>
    </location>
</feature>
<dbReference type="InterPro" id="IPR029006">
    <property type="entry name" value="ADF-H/Gelsolin-like_dom_sf"/>
</dbReference>
<reference evidence="6 7" key="1">
    <citation type="submission" date="2024-04" db="EMBL/GenBank/DDBJ databases">
        <title>Tritrichomonas musculus Genome.</title>
        <authorList>
            <person name="Alves-Ferreira E."/>
            <person name="Grigg M."/>
            <person name="Lorenzi H."/>
            <person name="Galac M."/>
        </authorList>
    </citation>
    <scope>NUCLEOTIDE SEQUENCE [LARGE SCALE GENOMIC DNA]</scope>
    <source>
        <strain evidence="6 7">EAF2021</strain>
    </source>
</reference>
<accession>A0ABR2JUN6</accession>
<dbReference type="Pfam" id="PF08033">
    <property type="entry name" value="Sec23_BS"/>
    <property type="match status" value="1"/>
</dbReference>
<dbReference type="InterPro" id="IPR006895">
    <property type="entry name" value="Znf_Sec23_Sec24"/>
</dbReference>
<proteinExistence type="inferred from homology"/>
<dbReference type="PANTHER" id="PTHR13803">
    <property type="entry name" value="SEC24-RELATED PROTEIN"/>
    <property type="match status" value="1"/>
</dbReference>
<dbReference type="InterPro" id="IPR012990">
    <property type="entry name" value="Beta-sandwich_Sec23_24"/>
</dbReference>
<dbReference type="InterPro" id="IPR006896">
    <property type="entry name" value="Sec23/24_trunk_dom"/>
</dbReference>
<dbReference type="SUPFAM" id="SSF53300">
    <property type="entry name" value="vWA-like"/>
    <property type="match status" value="1"/>
</dbReference>
<comment type="similarity">
    <text evidence="1">Belongs to the SEC23/SEC24 family. SEC24 subfamily.</text>
</comment>
<dbReference type="Pfam" id="PF04811">
    <property type="entry name" value="Sec23_trunk"/>
    <property type="match status" value="1"/>
</dbReference>
<dbReference type="PANTHER" id="PTHR13803:SF4">
    <property type="entry name" value="SECRETORY 24CD, ISOFORM C"/>
    <property type="match status" value="1"/>
</dbReference>
<dbReference type="EMBL" id="JAPFFF010000009">
    <property type="protein sequence ID" value="KAK8882596.1"/>
    <property type="molecule type" value="Genomic_DNA"/>
</dbReference>
<dbReference type="InterPro" id="IPR036465">
    <property type="entry name" value="vWFA_dom_sf"/>
</dbReference>
<evidence type="ECO:0000259" key="5">
    <source>
        <dbReference type="Pfam" id="PF08033"/>
    </source>
</evidence>
<feature type="region of interest" description="Disordered" evidence="2">
    <location>
        <begin position="24"/>
        <end position="53"/>
    </location>
</feature>
<evidence type="ECO:0000313" key="6">
    <source>
        <dbReference type="EMBL" id="KAK8882596.1"/>
    </source>
</evidence>
<evidence type="ECO:0000259" key="3">
    <source>
        <dbReference type="Pfam" id="PF04810"/>
    </source>
</evidence>